<evidence type="ECO:0000256" key="4">
    <source>
        <dbReference type="ARBA" id="ARBA00022692"/>
    </source>
</evidence>
<proteinExistence type="inferred from homology"/>
<evidence type="ECO:0000259" key="8">
    <source>
        <dbReference type="Pfam" id="PF04239"/>
    </source>
</evidence>
<evidence type="ECO:0000256" key="2">
    <source>
        <dbReference type="ARBA" id="ARBA00006448"/>
    </source>
</evidence>
<dbReference type="EMBL" id="JADOTZ010000001">
    <property type="protein sequence ID" value="MBG6084856.1"/>
    <property type="molecule type" value="Genomic_DNA"/>
</dbReference>
<dbReference type="InterPro" id="IPR023090">
    <property type="entry name" value="UPF0702_alpha/beta_dom_sf"/>
</dbReference>
<organism evidence="9 10">
    <name type="scientific">Zhihengliuella flava</name>
    <dbReference type="NCBI Taxonomy" id="1285193"/>
    <lineage>
        <taxon>Bacteria</taxon>
        <taxon>Bacillati</taxon>
        <taxon>Actinomycetota</taxon>
        <taxon>Actinomycetes</taxon>
        <taxon>Micrococcales</taxon>
        <taxon>Micrococcaceae</taxon>
        <taxon>Zhihengliuella</taxon>
    </lineage>
</organism>
<evidence type="ECO:0000313" key="9">
    <source>
        <dbReference type="EMBL" id="MBG6084856.1"/>
    </source>
</evidence>
<dbReference type="Gene3D" id="3.30.240.20">
    <property type="entry name" value="bsu07140 like domains"/>
    <property type="match status" value="1"/>
</dbReference>
<evidence type="ECO:0000313" key="10">
    <source>
        <dbReference type="Proteomes" id="UP000625033"/>
    </source>
</evidence>
<dbReference type="Proteomes" id="UP000625033">
    <property type="component" value="Unassembled WGS sequence"/>
</dbReference>
<comment type="caution">
    <text evidence="9">The sequence shown here is derived from an EMBL/GenBank/DDBJ whole genome shotgun (WGS) entry which is preliminary data.</text>
</comment>
<dbReference type="RefSeq" id="WP_196836104.1">
    <property type="nucleotide sequence ID" value="NZ_JADOTZ010000001.1"/>
</dbReference>
<feature type="transmembrane region" description="Helical" evidence="7">
    <location>
        <begin position="44"/>
        <end position="61"/>
    </location>
</feature>
<comment type="similarity">
    <text evidence="2">Belongs to the UPF0702 family.</text>
</comment>
<feature type="domain" description="YetF C-terminal" evidence="8">
    <location>
        <begin position="96"/>
        <end position="158"/>
    </location>
</feature>
<evidence type="ECO:0000256" key="1">
    <source>
        <dbReference type="ARBA" id="ARBA00004651"/>
    </source>
</evidence>
<feature type="transmembrane region" description="Helical" evidence="7">
    <location>
        <begin position="12"/>
        <end position="32"/>
    </location>
</feature>
<dbReference type="AlphaFoldDB" id="A0A931DC73"/>
<evidence type="ECO:0000256" key="7">
    <source>
        <dbReference type="SAM" id="Phobius"/>
    </source>
</evidence>
<keyword evidence="10" id="KW-1185">Reference proteome</keyword>
<dbReference type="GO" id="GO:0005886">
    <property type="term" value="C:plasma membrane"/>
    <property type="evidence" value="ECO:0007669"/>
    <property type="project" value="UniProtKB-SubCell"/>
</dbReference>
<evidence type="ECO:0000256" key="5">
    <source>
        <dbReference type="ARBA" id="ARBA00022989"/>
    </source>
</evidence>
<dbReference type="PANTHER" id="PTHR34582:SF6">
    <property type="entry name" value="UPF0702 TRANSMEMBRANE PROTEIN YCAP"/>
    <property type="match status" value="1"/>
</dbReference>
<feature type="transmembrane region" description="Helical" evidence="7">
    <location>
        <begin position="67"/>
        <end position="87"/>
    </location>
</feature>
<dbReference type="PANTHER" id="PTHR34582">
    <property type="entry name" value="UPF0702 TRANSMEMBRANE PROTEIN YCAP"/>
    <property type="match status" value="1"/>
</dbReference>
<dbReference type="InterPro" id="IPR007353">
    <property type="entry name" value="DUF421"/>
</dbReference>
<evidence type="ECO:0000256" key="3">
    <source>
        <dbReference type="ARBA" id="ARBA00022475"/>
    </source>
</evidence>
<protein>
    <submittedName>
        <fullName evidence="9">Uncharacterized membrane protein YcaP (DUF421 family)</fullName>
    </submittedName>
</protein>
<keyword evidence="3" id="KW-1003">Cell membrane</keyword>
<name>A0A931DC73_9MICC</name>
<keyword evidence="4 7" id="KW-0812">Transmembrane</keyword>
<keyword evidence="6 7" id="KW-0472">Membrane</keyword>
<reference evidence="9" key="1">
    <citation type="submission" date="2020-11" db="EMBL/GenBank/DDBJ databases">
        <title>Sequencing the genomes of 1000 actinobacteria strains.</title>
        <authorList>
            <person name="Klenk H.-P."/>
        </authorList>
    </citation>
    <scope>NUCLEOTIDE SEQUENCE</scope>
    <source>
        <strain evidence="9">DSM 26152</strain>
    </source>
</reference>
<dbReference type="Pfam" id="PF04239">
    <property type="entry name" value="DUF421"/>
    <property type="match status" value="1"/>
</dbReference>
<evidence type="ECO:0000256" key="6">
    <source>
        <dbReference type="ARBA" id="ARBA00023136"/>
    </source>
</evidence>
<gene>
    <name evidence="9" type="ORF">IW252_001623</name>
</gene>
<sequence length="181" mass="18946">MSGLLGITWLEAGAVALATVGMYVALIVLVRLLGQRMLSSMSSYDLAAVIAFGGIIARASLGDAPRLGGGVVALVTLVALQALSGLVRRTRWGFALIVNRPVLIMAGPEVIEAHLRRCHITRRELNSRLRQSGISHPSQVGAVVFEASGALSVIRAGQPIDPELFETVIGGEALLGSAARD</sequence>
<keyword evidence="5 7" id="KW-1133">Transmembrane helix</keyword>
<accession>A0A931DC73</accession>
<comment type="subcellular location">
    <subcellularLocation>
        <location evidence="1">Cell membrane</location>
        <topology evidence="1">Multi-pass membrane protein</topology>
    </subcellularLocation>
</comment>